<feature type="domain" description="Histidine kinase" evidence="15">
    <location>
        <begin position="248"/>
        <end position="461"/>
    </location>
</feature>
<feature type="transmembrane region" description="Helical" evidence="14">
    <location>
        <begin position="12"/>
        <end position="31"/>
    </location>
</feature>
<evidence type="ECO:0000256" key="2">
    <source>
        <dbReference type="ARBA" id="ARBA00004651"/>
    </source>
</evidence>
<keyword evidence="4" id="KW-1003">Cell membrane</keyword>
<comment type="catalytic activity">
    <reaction evidence="1">
        <text>ATP + protein L-histidine = ADP + protein N-phospho-L-histidine.</text>
        <dbReference type="EC" id="2.7.13.3"/>
    </reaction>
</comment>
<evidence type="ECO:0000256" key="14">
    <source>
        <dbReference type="SAM" id="Phobius"/>
    </source>
</evidence>
<dbReference type="SMART" id="SM00304">
    <property type="entry name" value="HAMP"/>
    <property type="match status" value="1"/>
</dbReference>
<dbReference type="PRINTS" id="PR00344">
    <property type="entry name" value="BCTRLSENSOR"/>
</dbReference>
<evidence type="ECO:0000256" key="6">
    <source>
        <dbReference type="ARBA" id="ARBA00022679"/>
    </source>
</evidence>
<dbReference type="PANTHER" id="PTHR45528:SF1">
    <property type="entry name" value="SENSOR HISTIDINE KINASE CPXA"/>
    <property type="match status" value="1"/>
</dbReference>
<dbReference type="CDD" id="cd00075">
    <property type="entry name" value="HATPase"/>
    <property type="match status" value="1"/>
</dbReference>
<keyword evidence="18" id="KW-1185">Reference proteome</keyword>
<dbReference type="Proteomes" id="UP001205748">
    <property type="component" value="Unassembled WGS sequence"/>
</dbReference>
<gene>
    <name evidence="17" type="ORF">NSA47_11520</name>
</gene>
<dbReference type="GO" id="GO:0005886">
    <property type="term" value="C:plasma membrane"/>
    <property type="evidence" value="ECO:0007669"/>
    <property type="project" value="UniProtKB-SubCell"/>
</dbReference>
<reference evidence="17" key="1">
    <citation type="submission" date="2022-07" db="EMBL/GenBank/DDBJ databases">
        <title>Enhanced cultured diversity of the mouse gut microbiota enables custom-made synthetic communities.</title>
        <authorList>
            <person name="Afrizal A."/>
        </authorList>
    </citation>
    <scope>NUCLEOTIDE SEQUENCE</scope>
    <source>
        <strain evidence="17">DSM 28593</strain>
    </source>
</reference>
<dbReference type="InterPro" id="IPR005467">
    <property type="entry name" value="His_kinase_dom"/>
</dbReference>
<keyword evidence="11 14" id="KW-1133">Transmembrane helix</keyword>
<keyword evidence="6" id="KW-0808">Transferase</keyword>
<evidence type="ECO:0000256" key="8">
    <source>
        <dbReference type="ARBA" id="ARBA00022741"/>
    </source>
</evidence>
<feature type="domain" description="HAMP" evidence="16">
    <location>
        <begin position="188"/>
        <end position="240"/>
    </location>
</feature>
<evidence type="ECO:0000256" key="11">
    <source>
        <dbReference type="ARBA" id="ARBA00022989"/>
    </source>
</evidence>
<dbReference type="SUPFAM" id="SSF47384">
    <property type="entry name" value="Homodimeric domain of signal transducing histidine kinase"/>
    <property type="match status" value="1"/>
</dbReference>
<dbReference type="InterPro" id="IPR050398">
    <property type="entry name" value="HssS/ArlS-like"/>
</dbReference>
<dbReference type="EMBL" id="JANKAS010000011">
    <property type="protein sequence ID" value="MCR1899605.1"/>
    <property type="molecule type" value="Genomic_DNA"/>
</dbReference>
<dbReference type="Pfam" id="PF00672">
    <property type="entry name" value="HAMP"/>
    <property type="match status" value="1"/>
</dbReference>
<evidence type="ECO:0000256" key="12">
    <source>
        <dbReference type="ARBA" id="ARBA00023012"/>
    </source>
</evidence>
<keyword evidence="13 14" id="KW-0472">Membrane</keyword>
<dbReference type="Gene3D" id="3.30.450.20">
    <property type="entry name" value="PAS domain"/>
    <property type="match status" value="1"/>
</dbReference>
<dbReference type="Pfam" id="PF02518">
    <property type="entry name" value="HATPase_c"/>
    <property type="match status" value="1"/>
</dbReference>
<evidence type="ECO:0000313" key="18">
    <source>
        <dbReference type="Proteomes" id="UP001205748"/>
    </source>
</evidence>
<dbReference type="InterPro" id="IPR003661">
    <property type="entry name" value="HisK_dim/P_dom"/>
</dbReference>
<dbReference type="Pfam" id="PF00512">
    <property type="entry name" value="HisKA"/>
    <property type="match status" value="1"/>
</dbReference>
<dbReference type="InterPro" id="IPR036097">
    <property type="entry name" value="HisK_dim/P_sf"/>
</dbReference>
<evidence type="ECO:0000256" key="1">
    <source>
        <dbReference type="ARBA" id="ARBA00000085"/>
    </source>
</evidence>
<evidence type="ECO:0000256" key="5">
    <source>
        <dbReference type="ARBA" id="ARBA00022553"/>
    </source>
</evidence>
<dbReference type="RefSeq" id="WP_257532138.1">
    <property type="nucleotide sequence ID" value="NZ_JANKAS010000011.1"/>
</dbReference>
<dbReference type="EC" id="2.7.13.3" evidence="3"/>
<dbReference type="FunFam" id="1.10.287.130:FF:000001">
    <property type="entry name" value="Two-component sensor histidine kinase"/>
    <property type="match status" value="1"/>
</dbReference>
<dbReference type="SMART" id="SM00387">
    <property type="entry name" value="HATPase_c"/>
    <property type="match status" value="1"/>
</dbReference>
<dbReference type="SUPFAM" id="SSF55874">
    <property type="entry name" value="ATPase domain of HSP90 chaperone/DNA topoisomerase II/histidine kinase"/>
    <property type="match status" value="1"/>
</dbReference>
<organism evidence="17 18">
    <name type="scientific">Irregularibacter muris</name>
    <dbReference type="NCBI Taxonomy" id="1796619"/>
    <lineage>
        <taxon>Bacteria</taxon>
        <taxon>Bacillati</taxon>
        <taxon>Bacillota</taxon>
        <taxon>Clostridia</taxon>
        <taxon>Eubacteriales</taxon>
        <taxon>Eubacteriaceae</taxon>
        <taxon>Irregularibacter</taxon>
    </lineage>
</organism>
<dbReference type="Gene3D" id="1.10.287.130">
    <property type="match status" value="1"/>
</dbReference>
<name>A0AAE3HFG0_9FIRM</name>
<evidence type="ECO:0000256" key="10">
    <source>
        <dbReference type="ARBA" id="ARBA00022840"/>
    </source>
</evidence>
<evidence type="ECO:0000259" key="16">
    <source>
        <dbReference type="PROSITE" id="PS50885"/>
    </source>
</evidence>
<dbReference type="PANTHER" id="PTHR45528">
    <property type="entry name" value="SENSOR HISTIDINE KINASE CPXA"/>
    <property type="match status" value="1"/>
</dbReference>
<dbReference type="AlphaFoldDB" id="A0AAE3HFG0"/>
<accession>A0AAE3HFG0</accession>
<keyword evidence="9 17" id="KW-0418">Kinase</keyword>
<keyword evidence="8" id="KW-0547">Nucleotide-binding</keyword>
<comment type="subcellular location">
    <subcellularLocation>
        <location evidence="2">Cell membrane</location>
        <topology evidence="2">Multi-pass membrane protein</topology>
    </subcellularLocation>
</comment>
<dbReference type="PROSITE" id="PS50109">
    <property type="entry name" value="HIS_KIN"/>
    <property type="match status" value="1"/>
</dbReference>
<dbReference type="CDD" id="cd06225">
    <property type="entry name" value="HAMP"/>
    <property type="match status" value="1"/>
</dbReference>
<dbReference type="SUPFAM" id="SSF158472">
    <property type="entry name" value="HAMP domain-like"/>
    <property type="match status" value="1"/>
</dbReference>
<dbReference type="Gene3D" id="1.10.8.500">
    <property type="entry name" value="HAMP domain in histidine kinase"/>
    <property type="match status" value="1"/>
</dbReference>
<evidence type="ECO:0000256" key="9">
    <source>
        <dbReference type="ARBA" id="ARBA00022777"/>
    </source>
</evidence>
<feature type="transmembrane region" description="Helical" evidence="14">
    <location>
        <begin position="164"/>
        <end position="187"/>
    </location>
</feature>
<proteinExistence type="predicted"/>
<evidence type="ECO:0000256" key="3">
    <source>
        <dbReference type="ARBA" id="ARBA00012438"/>
    </source>
</evidence>
<dbReference type="SMART" id="SM00388">
    <property type="entry name" value="HisKA"/>
    <property type="match status" value="1"/>
</dbReference>
<dbReference type="InterPro" id="IPR003660">
    <property type="entry name" value="HAMP_dom"/>
</dbReference>
<evidence type="ECO:0000256" key="4">
    <source>
        <dbReference type="ARBA" id="ARBA00022475"/>
    </source>
</evidence>
<protein>
    <recommendedName>
        <fullName evidence="3">histidine kinase</fullName>
        <ecNumber evidence="3">2.7.13.3</ecNumber>
    </recommendedName>
</protein>
<keyword evidence="10" id="KW-0067">ATP-binding</keyword>
<keyword evidence="12" id="KW-0902">Two-component regulatory system</keyword>
<dbReference type="Gene3D" id="3.30.565.10">
    <property type="entry name" value="Histidine kinase-like ATPase, C-terminal domain"/>
    <property type="match status" value="1"/>
</dbReference>
<dbReference type="PROSITE" id="PS50885">
    <property type="entry name" value="HAMP"/>
    <property type="match status" value="1"/>
</dbReference>
<keyword evidence="5" id="KW-0597">Phosphoprotein</keyword>
<evidence type="ECO:0000256" key="13">
    <source>
        <dbReference type="ARBA" id="ARBA00023136"/>
    </source>
</evidence>
<dbReference type="CDD" id="cd00082">
    <property type="entry name" value="HisKA"/>
    <property type="match status" value="1"/>
</dbReference>
<evidence type="ECO:0000313" key="17">
    <source>
        <dbReference type="EMBL" id="MCR1899605.1"/>
    </source>
</evidence>
<comment type="caution">
    <text evidence="17">The sequence shown here is derived from an EMBL/GenBank/DDBJ whole genome shotgun (WGS) entry which is preliminary data.</text>
</comment>
<evidence type="ECO:0000256" key="7">
    <source>
        <dbReference type="ARBA" id="ARBA00022692"/>
    </source>
</evidence>
<dbReference type="GO" id="GO:0000155">
    <property type="term" value="F:phosphorelay sensor kinase activity"/>
    <property type="evidence" value="ECO:0007669"/>
    <property type="project" value="InterPro"/>
</dbReference>
<sequence length="464" mass="52620">MNSIKSRMVMNFMSIIIITVAILEIFLISSLKQNYYKNLEDTLFNQLQISSDLYVKYFSDATLDENVLNNVDTFWKQVTAQVEIIDMDGNILMDSMGIMDENVSKIEDVKKALQGQRGKWIGKVPYDTKKVLAISYPLIVEEKPIGILRFIASLGEIDKEIQRIALNFIIFGFLVVLISGLISILVANSITSPLKEVTSVAEEMARGNFKVKSKVKSKDEIEKLSGTLNYMAEEILKKDEIKNDFISSVSHELRTPLTSIKGWAVTLRQGYINQEMLKDGLDIIENESDRLTHMVEELLDFSKFVSGQVSLHYQEVYLPNLLEQIKRQLTPRATREEKYFDITYGDENPTILMDANRLKQVFINLLDNAFKFTEQGGKVLLSSVYENNQYIFIIEDDGCGIAQEEIPKVKEKFYKGKSSKSQNGIGLSLCDEITTMMGGTLEISSKINKGTQVKITLPVEEVVN</sequence>
<evidence type="ECO:0000259" key="15">
    <source>
        <dbReference type="PROSITE" id="PS50109"/>
    </source>
</evidence>
<dbReference type="InterPro" id="IPR003594">
    <property type="entry name" value="HATPase_dom"/>
</dbReference>
<dbReference type="InterPro" id="IPR004358">
    <property type="entry name" value="Sig_transdc_His_kin-like_C"/>
</dbReference>
<dbReference type="InterPro" id="IPR036890">
    <property type="entry name" value="HATPase_C_sf"/>
</dbReference>
<dbReference type="GO" id="GO:0005524">
    <property type="term" value="F:ATP binding"/>
    <property type="evidence" value="ECO:0007669"/>
    <property type="project" value="UniProtKB-KW"/>
</dbReference>
<keyword evidence="7 14" id="KW-0812">Transmembrane</keyword>